<sequence>RSGDPQLHTHLVISNCTARGR</sequence>
<evidence type="ECO:0000256" key="1">
    <source>
        <dbReference type="SAM" id="MobiDB-lite"/>
    </source>
</evidence>
<accession>A0A6N9R3D5</accession>
<dbReference type="Proteomes" id="UP000471026">
    <property type="component" value="Unassembled WGS sequence"/>
</dbReference>
<reference evidence="3 4" key="1">
    <citation type="submission" date="2019-11" db="EMBL/GenBank/DDBJ databases">
        <title>Draft genome sequence of Kocuria indica DP-K7, a methyl red degrading Actinobacterium.</title>
        <authorList>
            <person name="Kumaran S."/>
            <person name="Tischler D."/>
            <person name="Ngo A.C.R."/>
            <person name="Schultes F."/>
        </authorList>
    </citation>
    <scope>NUCLEOTIDE SEQUENCE [LARGE SCALE GENOMIC DNA]</scope>
    <source>
        <strain evidence="3 4">DP-K7</strain>
    </source>
</reference>
<dbReference type="AlphaFoldDB" id="A0A6N9R3D5"/>
<comment type="caution">
    <text evidence="3">The sequence shown here is derived from an EMBL/GenBank/DDBJ whole genome shotgun (WGS) entry which is preliminary data.</text>
</comment>
<name>A0A6N9R3D5_9MICC</name>
<feature type="compositionally biased region" description="Polar residues" evidence="1">
    <location>
        <begin position="12"/>
        <end position="21"/>
    </location>
</feature>
<gene>
    <name evidence="3" type="ORF">GKZ75_13295</name>
</gene>
<proteinExistence type="predicted"/>
<dbReference type="Pfam" id="PF08751">
    <property type="entry name" value="TrwC"/>
    <property type="match status" value="1"/>
</dbReference>
<feature type="domain" description="TrwC relaxase" evidence="2">
    <location>
        <begin position="1"/>
        <end position="18"/>
    </location>
</feature>
<evidence type="ECO:0000259" key="2">
    <source>
        <dbReference type="Pfam" id="PF08751"/>
    </source>
</evidence>
<organism evidence="3 4">
    <name type="scientific">Kocuria marina subsp. indica</name>
    <dbReference type="NCBI Taxonomy" id="1049583"/>
    <lineage>
        <taxon>Bacteria</taxon>
        <taxon>Bacillati</taxon>
        <taxon>Actinomycetota</taxon>
        <taxon>Actinomycetes</taxon>
        <taxon>Micrococcales</taxon>
        <taxon>Micrococcaceae</taxon>
        <taxon>Kocuria</taxon>
    </lineage>
</organism>
<evidence type="ECO:0000313" key="4">
    <source>
        <dbReference type="Proteomes" id="UP000471026"/>
    </source>
</evidence>
<evidence type="ECO:0000313" key="3">
    <source>
        <dbReference type="EMBL" id="NDO79168.1"/>
    </source>
</evidence>
<feature type="non-terminal residue" evidence="3">
    <location>
        <position position="1"/>
    </location>
</feature>
<protein>
    <submittedName>
        <fullName evidence="3">Relaxase domain-containing protein</fullName>
    </submittedName>
</protein>
<dbReference type="EMBL" id="WMHZ01000035">
    <property type="protein sequence ID" value="NDO79168.1"/>
    <property type="molecule type" value="Genomic_DNA"/>
</dbReference>
<feature type="region of interest" description="Disordered" evidence="1">
    <location>
        <begin position="1"/>
        <end position="21"/>
    </location>
</feature>
<dbReference type="SUPFAM" id="SSF55464">
    <property type="entry name" value="Origin of replication-binding domain, RBD-like"/>
    <property type="match status" value="1"/>
</dbReference>
<dbReference type="InterPro" id="IPR014862">
    <property type="entry name" value="TrwC"/>
</dbReference>